<evidence type="ECO:0000256" key="1">
    <source>
        <dbReference type="SAM" id="MobiDB-lite"/>
    </source>
</evidence>
<dbReference type="EMBL" id="JARBHB010000007">
    <property type="protein sequence ID" value="KAJ8878824.1"/>
    <property type="molecule type" value="Genomic_DNA"/>
</dbReference>
<comment type="caution">
    <text evidence="2">The sequence shown here is derived from an EMBL/GenBank/DDBJ whole genome shotgun (WGS) entry which is preliminary data.</text>
</comment>
<dbReference type="Proteomes" id="UP001159363">
    <property type="component" value="Chromosome 6"/>
</dbReference>
<feature type="region of interest" description="Disordered" evidence="1">
    <location>
        <begin position="28"/>
        <end position="69"/>
    </location>
</feature>
<reference evidence="2 3" key="1">
    <citation type="submission" date="2023-02" db="EMBL/GenBank/DDBJ databases">
        <title>LHISI_Scaffold_Assembly.</title>
        <authorList>
            <person name="Stuart O.P."/>
            <person name="Cleave R."/>
            <person name="Magrath M.J.L."/>
            <person name="Mikheyev A.S."/>
        </authorList>
    </citation>
    <scope>NUCLEOTIDE SEQUENCE [LARGE SCALE GENOMIC DNA]</scope>
    <source>
        <strain evidence="2">Daus_M_001</strain>
        <tissue evidence="2">Leg muscle</tissue>
    </source>
</reference>
<gene>
    <name evidence="2" type="ORF">PR048_019411</name>
</gene>
<name>A0ABQ9H3G7_9NEOP</name>
<sequence length="686" mass="77481">MLNICVHLDTFVWRDRCECELNRASRVKSSNGNLGSGAGMKGWGKREIPKKTRRRTTSSGMIPTCRNPVTRPGIKPGSRWWAAGKPLKMLLVTSIDNRAVSIFYPLQRPSESIELLKDEGAQQGHDVSPRLPVFRADSGEERYRWRSDRKLSYWEFPDTTHWPTATPATFPTHENPDVTPVCRVARRVVRLLQHHSTYKRLKTRIVRRAFKHVQLNVDNLYYDIKIPVKQKLCVSQRLFFAVNCFLGIQPANVTQGVTECLRRVAMDSMNRVSLPVVNDYGMRPLPIYHQAESRRHTAWRVVEDIVSPVHNIPWAFLLTLLSEDTGELLAERKILGVTYLILASREAAFSNQDVTTQTGRQWSQQAFPPLVQELGHGSAMVRGYRPAMIEVSMEQYRDERVGETGDPRENPPTNALVRHDSHMRISGVNPDRPVLLRILPLRGIVHMHKVATIAFLHLAGKQYAKTRIVLYLKGVPCCNDSSTNLRMMDKDAAVFVPACLAIRRPYPLFVFASPKVIASTKFDRLLEQLRRSSDVSETRHQVGSQNRDAVKKNVGECGPAARAGMRAAVLRTSPTSPFSTSNQPLRTFIKPAPASVRARRLNVVVWLPPALRVCRGASFPVNPVSRISGRYPRRRETKIAGRSRVCSDEHCERLLHDSTTTHRSADVNSANSLNQAGYSNHTDLSI</sequence>
<protein>
    <submittedName>
        <fullName evidence="2">Uncharacterized protein</fullName>
    </submittedName>
</protein>
<keyword evidence="3" id="KW-1185">Reference proteome</keyword>
<organism evidence="2 3">
    <name type="scientific">Dryococelus australis</name>
    <dbReference type="NCBI Taxonomy" id="614101"/>
    <lineage>
        <taxon>Eukaryota</taxon>
        <taxon>Metazoa</taxon>
        <taxon>Ecdysozoa</taxon>
        <taxon>Arthropoda</taxon>
        <taxon>Hexapoda</taxon>
        <taxon>Insecta</taxon>
        <taxon>Pterygota</taxon>
        <taxon>Neoptera</taxon>
        <taxon>Polyneoptera</taxon>
        <taxon>Phasmatodea</taxon>
        <taxon>Verophasmatodea</taxon>
        <taxon>Anareolatae</taxon>
        <taxon>Phasmatidae</taxon>
        <taxon>Eurycanthinae</taxon>
        <taxon>Dryococelus</taxon>
    </lineage>
</organism>
<evidence type="ECO:0000313" key="2">
    <source>
        <dbReference type="EMBL" id="KAJ8878824.1"/>
    </source>
</evidence>
<accession>A0ABQ9H3G7</accession>
<feature type="compositionally biased region" description="Polar residues" evidence="1">
    <location>
        <begin position="666"/>
        <end position="686"/>
    </location>
</feature>
<evidence type="ECO:0000313" key="3">
    <source>
        <dbReference type="Proteomes" id="UP001159363"/>
    </source>
</evidence>
<proteinExistence type="predicted"/>
<feature type="region of interest" description="Disordered" evidence="1">
    <location>
        <begin position="660"/>
        <end position="686"/>
    </location>
</feature>